<dbReference type="EMBL" id="JAVRBK010000005">
    <property type="protein sequence ID" value="KAK5643352.1"/>
    <property type="molecule type" value="Genomic_DNA"/>
</dbReference>
<sequence>MAVQLQSPIIPLNRFNNLEISKFEVGKTLKTLHSKPYHIRKITNAESEAVLEHLRKYFFRDEPLNLAVKLIESPDSRCIELEEYSLKSIKEGNSIMAVTPCGKIVGVCLNGLINGKDTEEEETEECNDPKFAKILEILEYCGKEGTNAVLHKYPDIGKVMFVKILSTDTEWRGMGIARELLEYTRYGLLLYL</sequence>
<evidence type="ECO:0000313" key="2">
    <source>
        <dbReference type="Proteomes" id="UP001329430"/>
    </source>
</evidence>
<dbReference type="AlphaFoldDB" id="A0AAN7ZGU9"/>
<dbReference type="Gene3D" id="3.40.630.30">
    <property type="match status" value="1"/>
</dbReference>
<dbReference type="SUPFAM" id="SSF55729">
    <property type="entry name" value="Acyl-CoA N-acyltransferases (Nat)"/>
    <property type="match status" value="1"/>
</dbReference>
<comment type="caution">
    <text evidence="1">The sequence shown here is derived from an EMBL/GenBank/DDBJ whole genome shotgun (WGS) entry which is preliminary data.</text>
</comment>
<keyword evidence="2" id="KW-1185">Reference proteome</keyword>
<protein>
    <recommendedName>
        <fullName evidence="3">N-acetyltransferase domain-containing protein</fullName>
    </recommendedName>
</protein>
<gene>
    <name evidence="1" type="ORF">RI129_007197</name>
</gene>
<evidence type="ECO:0008006" key="3">
    <source>
        <dbReference type="Google" id="ProtNLM"/>
    </source>
</evidence>
<dbReference type="GO" id="GO:0008080">
    <property type="term" value="F:N-acetyltransferase activity"/>
    <property type="evidence" value="ECO:0007669"/>
    <property type="project" value="TreeGrafter"/>
</dbReference>
<proteinExistence type="predicted"/>
<name>A0AAN7ZGU9_9COLE</name>
<reference evidence="1 2" key="1">
    <citation type="journal article" date="2024" name="Insects">
        <title>An Improved Chromosome-Level Genome Assembly of the Firefly Pyrocoelia pectoralis.</title>
        <authorList>
            <person name="Fu X."/>
            <person name="Meyer-Rochow V.B."/>
            <person name="Ballantyne L."/>
            <person name="Zhu X."/>
        </authorList>
    </citation>
    <scope>NUCLEOTIDE SEQUENCE [LARGE SCALE GENOMIC DNA]</scope>
    <source>
        <strain evidence="1">XCY_ONT2</strain>
    </source>
</reference>
<accession>A0AAN7ZGU9</accession>
<dbReference type="PANTHER" id="PTHR20905:SF1">
    <property type="entry name" value="AT07410P-RELATED"/>
    <property type="match status" value="1"/>
</dbReference>
<evidence type="ECO:0000313" key="1">
    <source>
        <dbReference type="EMBL" id="KAK5643352.1"/>
    </source>
</evidence>
<dbReference type="PANTHER" id="PTHR20905">
    <property type="entry name" value="N-ACETYLTRANSFERASE-RELATED"/>
    <property type="match status" value="1"/>
</dbReference>
<dbReference type="InterPro" id="IPR016181">
    <property type="entry name" value="Acyl_CoA_acyltransferase"/>
</dbReference>
<dbReference type="CDD" id="cd04301">
    <property type="entry name" value="NAT_SF"/>
    <property type="match status" value="1"/>
</dbReference>
<organism evidence="1 2">
    <name type="scientific">Pyrocoelia pectoralis</name>
    <dbReference type="NCBI Taxonomy" id="417401"/>
    <lineage>
        <taxon>Eukaryota</taxon>
        <taxon>Metazoa</taxon>
        <taxon>Ecdysozoa</taxon>
        <taxon>Arthropoda</taxon>
        <taxon>Hexapoda</taxon>
        <taxon>Insecta</taxon>
        <taxon>Pterygota</taxon>
        <taxon>Neoptera</taxon>
        <taxon>Endopterygota</taxon>
        <taxon>Coleoptera</taxon>
        <taxon>Polyphaga</taxon>
        <taxon>Elateriformia</taxon>
        <taxon>Elateroidea</taxon>
        <taxon>Lampyridae</taxon>
        <taxon>Lampyrinae</taxon>
        <taxon>Pyrocoelia</taxon>
    </lineage>
</organism>
<dbReference type="Proteomes" id="UP001329430">
    <property type="component" value="Chromosome 5"/>
</dbReference>